<dbReference type="GeneID" id="5889332"/>
<dbReference type="InParanoid" id="A9UUR3"/>
<dbReference type="GO" id="GO:0000973">
    <property type="term" value="P:post-transcriptional tethering of RNA polymerase II gene DNA at nuclear periphery"/>
    <property type="evidence" value="ECO:0000318"/>
    <property type="project" value="GO_Central"/>
</dbReference>
<dbReference type="GO" id="GO:0003723">
    <property type="term" value="F:RNA binding"/>
    <property type="evidence" value="ECO:0000318"/>
    <property type="project" value="GO_Central"/>
</dbReference>
<dbReference type="FunFam" id="1.10.10.10:FF:000146">
    <property type="entry name" value="PCI domain-containing protein 2 homolog"/>
    <property type="match status" value="1"/>
</dbReference>
<keyword evidence="2" id="KW-0472">Membrane</keyword>
<proteinExistence type="inferred from homology"/>
<dbReference type="GO" id="GO:0003690">
    <property type="term" value="F:double-stranded DNA binding"/>
    <property type="evidence" value="ECO:0000318"/>
    <property type="project" value="GO_Central"/>
</dbReference>
<evidence type="ECO:0000259" key="3">
    <source>
        <dbReference type="PROSITE" id="PS50250"/>
    </source>
</evidence>
<dbReference type="Pfam" id="PF01399">
    <property type="entry name" value="PCI"/>
    <property type="match status" value="1"/>
</dbReference>
<keyword evidence="2" id="KW-1133">Transmembrane helix</keyword>
<dbReference type="PANTHER" id="PTHR12732">
    <property type="entry name" value="UNCHARACTERIZED PROTEASOME COMPONENT REGION PCI-CONTAINING"/>
    <property type="match status" value="1"/>
</dbReference>
<dbReference type="FunCoup" id="A9UUR3">
    <property type="interactions" value="1444"/>
</dbReference>
<dbReference type="InterPro" id="IPR036388">
    <property type="entry name" value="WH-like_DNA-bd_sf"/>
</dbReference>
<dbReference type="GO" id="GO:0016973">
    <property type="term" value="P:poly(A)+ mRNA export from nucleus"/>
    <property type="evidence" value="ECO:0000318"/>
    <property type="project" value="GO_Central"/>
</dbReference>
<evidence type="ECO:0000313" key="5">
    <source>
        <dbReference type="Proteomes" id="UP000001357"/>
    </source>
</evidence>
<dbReference type="GO" id="GO:0070390">
    <property type="term" value="C:transcription export complex 2"/>
    <property type="evidence" value="ECO:0000318"/>
    <property type="project" value="GO_Central"/>
</dbReference>
<dbReference type="STRING" id="81824.A9UUR3"/>
<dbReference type="InterPro" id="IPR045114">
    <property type="entry name" value="Csn12-like"/>
</dbReference>
<evidence type="ECO:0000256" key="2">
    <source>
        <dbReference type="SAM" id="Phobius"/>
    </source>
</evidence>
<dbReference type="PROSITE" id="PS50250">
    <property type="entry name" value="PCI"/>
    <property type="match status" value="1"/>
</dbReference>
<dbReference type="Gene3D" id="1.10.10.10">
    <property type="entry name" value="Winged helix-like DNA-binding domain superfamily/Winged helix DNA-binding domain"/>
    <property type="match status" value="1"/>
</dbReference>
<sequence length="400" mass="45877">MASTELRRYLQGLATCIDNLDPRAVGQMLSLRDVHAMKLVQAMQYQDVAHFARSYFEGSDINLVLAHLNAALYVSQGKTKEAFDEQLLAVQAWREHIQAETIESNWSLHPLNTLITDLRLLAMELDEQLVAAGEKAVALEKAMEEINVCFRLLAGDRATDRRNSKKRGMIFLVNHLFAIAFKLNNFAFLKSLIRLMERQESSIYAMSHQVTYHYYMGRRSMYEANYMQANEHLSFAAQHCHRSSTSNKRLILLHLIPVNLLLGRLPTKDLLQTYNLMQFAQIVDAVKTGNLAVLNDELDKYQEFFVQWGVFLVLEKVKLLAYRNLFKRVWQIMNHTVIPLSSFLTAMQVAKEPDVDEDEVEGILANLIHQKMIKGYIAHGHRKLVLSKENPFPKLKSTAA</sequence>
<accession>A9UUR3</accession>
<organism evidence="4 5">
    <name type="scientific">Monosiga brevicollis</name>
    <name type="common">Choanoflagellate</name>
    <dbReference type="NCBI Taxonomy" id="81824"/>
    <lineage>
        <taxon>Eukaryota</taxon>
        <taxon>Choanoflagellata</taxon>
        <taxon>Craspedida</taxon>
        <taxon>Salpingoecidae</taxon>
        <taxon>Monosiga</taxon>
    </lineage>
</organism>
<feature type="domain" description="PCI" evidence="3">
    <location>
        <begin position="210"/>
        <end position="391"/>
    </location>
</feature>
<dbReference type="eggNOG" id="KOG2688">
    <property type="taxonomic scope" value="Eukaryota"/>
</dbReference>
<dbReference type="AlphaFoldDB" id="A9UUR3"/>
<gene>
    <name evidence="4" type="ORF">MONBRDRAFT_36294</name>
</gene>
<keyword evidence="5" id="KW-1185">Reference proteome</keyword>
<keyword evidence="2" id="KW-0812">Transmembrane</keyword>
<dbReference type="PANTHER" id="PTHR12732:SF0">
    <property type="entry name" value="PCI DOMAIN-CONTAINING PROTEIN 2"/>
    <property type="match status" value="1"/>
</dbReference>
<reference evidence="4 5" key="1">
    <citation type="journal article" date="2008" name="Nature">
        <title>The genome of the choanoflagellate Monosiga brevicollis and the origin of metazoans.</title>
        <authorList>
            <consortium name="JGI Sequencing"/>
            <person name="King N."/>
            <person name="Westbrook M.J."/>
            <person name="Young S.L."/>
            <person name="Kuo A."/>
            <person name="Abedin M."/>
            <person name="Chapman J."/>
            <person name="Fairclough S."/>
            <person name="Hellsten U."/>
            <person name="Isogai Y."/>
            <person name="Letunic I."/>
            <person name="Marr M."/>
            <person name="Pincus D."/>
            <person name="Putnam N."/>
            <person name="Rokas A."/>
            <person name="Wright K.J."/>
            <person name="Zuzow R."/>
            <person name="Dirks W."/>
            <person name="Good M."/>
            <person name="Goodstein D."/>
            <person name="Lemons D."/>
            <person name="Li W."/>
            <person name="Lyons J.B."/>
            <person name="Morris A."/>
            <person name="Nichols S."/>
            <person name="Richter D.J."/>
            <person name="Salamov A."/>
            <person name="Bork P."/>
            <person name="Lim W.A."/>
            <person name="Manning G."/>
            <person name="Miller W.T."/>
            <person name="McGinnis W."/>
            <person name="Shapiro H."/>
            <person name="Tjian R."/>
            <person name="Grigoriev I.V."/>
            <person name="Rokhsar D."/>
        </authorList>
    </citation>
    <scope>NUCLEOTIDE SEQUENCE [LARGE SCALE GENOMIC DNA]</scope>
    <source>
        <strain evidence="5">MX1 / ATCC 50154</strain>
    </source>
</reference>
<dbReference type="KEGG" id="mbr:MONBRDRAFT_36294"/>
<name>A9UUR3_MONBE</name>
<dbReference type="InterPro" id="IPR000717">
    <property type="entry name" value="PCI_dom"/>
</dbReference>
<feature type="transmembrane region" description="Helical" evidence="2">
    <location>
        <begin position="169"/>
        <end position="189"/>
    </location>
</feature>
<dbReference type="RefSeq" id="XP_001744246.1">
    <property type="nucleotide sequence ID" value="XM_001744194.1"/>
</dbReference>
<dbReference type="SMART" id="SM00753">
    <property type="entry name" value="PAM"/>
    <property type="match status" value="1"/>
</dbReference>
<protein>
    <recommendedName>
        <fullName evidence="3">PCI domain-containing protein</fullName>
    </recommendedName>
</protein>
<evidence type="ECO:0000313" key="4">
    <source>
        <dbReference type="EMBL" id="EDQ90949.1"/>
    </source>
</evidence>
<dbReference type="GO" id="GO:0006368">
    <property type="term" value="P:transcription elongation by RNA polymerase II"/>
    <property type="evidence" value="ECO:0000318"/>
    <property type="project" value="GO_Central"/>
</dbReference>
<dbReference type="EMBL" id="CH991546">
    <property type="protein sequence ID" value="EDQ90949.1"/>
    <property type="molecule type" value="Genomic_DNA"/>
</dbReference>
<dbReference type="Proteomes" id="UP000001357">
    <property type="component" value="Unassembled WGS sequence"/>
</dbReference>
<evidence type="ECO:0000256" key="1">
    <source>
        <dbReference type="ARBA" id="ARBA00025771"/>
    </source>
</evidence>
<comment type="similarity">
    <text evidence="1">Belongs to the CSN12 family.</text>
</comment>
<dbReference type="OMA" id="INRMFTL"/>